<dbReference type="PRINTS" id="PR00455">
    <property type="entry name" value="HTHTETR"/>
</dbReference>
<keyword evidence="1" id="KW-0678">Repressor</keyword>
<gene>
    <name evidence="5" type="ORF">SAMN04488053_103190</name>
</gene>
<sequence length="197" mass="23109">MDGFERRRELKKKEILESALELFMGHGVNKVAVNEIAAKAGVSQVTIYNYFQSKDNLIHETIIYYVDKAWAEGLAVMDEDIAFPEKIQKLIFNKKQAAENIHEDFYIYFMKEYTSGTTYIEDFYHNKALPRLINLFDEGREQGYVDPEISNEAILFYIQMLQEQMQKEDVYSKILPLTEDIMKLLFYGISGKQKKDE</sequence>
<dbReference type="PROSITE" id="PS50977">
    <property type="entry name" value="HTH_TETR_2"/>
    <property type="match status" value="1"/>
</dbReference>
<evidence type="ECO:0000313" key="6">
    <source>
        <dbReference type="Proteomes" id="UP000198778"/>
    </source>
</evidence>
<evidence type="ECO:0000256" key="1">
    <source>
        <dbReference type="ARBA" id="ARBA00022491"/>
    </source>
</evidence>
<dbReference type="Proteomes" id="UP000198778">
    <property type="component" value="Unassembled WGS sequence"/>
</dbReference>
<reference evidence="6" key="1">
    <citation type="submission" date="2016-10" db="EMBL/GenBank/DDBJ databases">
        <authorList>
            <person name="Varghese N."/>
            <person name="Submissions S."/>
        </authorList>
    </citation>
    <scope>NUCLEOTIDE SEQUENCE [LARGE SCALE GENOMIC DNA]</scope>
    <source>
        <strain evidence="6">CGMCC 1.10369</strain>
    </source>
</reference>
<dbReference type="PANTHER" id="PTHR43479">
    <property type="entry name" value="ACREF/ENVCD OPERON REPRESSOR-RELATED"/>
    <property type="match status" value="1"/>
</dbReference>
<feature type="domain" description="HTH tetR-type" evidence="4">
    <location>
        <begin position="9"/>
        <end position="69"/>
    </location>
</feature>
<evidence type="ECO:0000259" key="4">
    <source>
        <dbReference type="PROSITE" id="PS50977"/>
    </source>
</evidence>
<dbReference type="SUPFAM" id="SSF46689">
    <property type="entry name" value="Homeodomain-like"/>
    <property type="match status" value="1"/>
</dbReference>
<protein>
    <submittedName>
        <fullName evidence="5">Transcriptional regulator, TetR family</fullName>
    </submittedName>
</protein>
<dbReference type="InterPro" id="IPR001647">
    <property type="entry name" value="HTH_TetR"/>
</dbReference>
<feature type="DNA-binding region" description="H-T-H motif" evidence="3">
    <location>
        <begin position="32"/>
        <end position="51"/>
    </location>
</feature>
<name>A0A1H0E3S6_9BACI</name>
<dbReference type="InterPro" id="IPR050624">
    <property type="entry name" value="HTH-type_Tx_Regulator"/>
</dbReference>
<organism evidence="5 6">
    <name type="scientific">Alkalicoccus daliensis</name>
    <dbReference type="NCBI Taxonomy" id="745820"/>
    <lineage>
        <taxon>Bacteria</taxon>
        <taxon>Bacillati</taxon>
        <taxon>Bacillota</taxon>
        <taxon>Bacilli</taxon>
        <taxon>Bacillales</taxon>
        <taxon>Bacillaceae</taxon>
        <taxon>Alkalicoccus</taxon>
    </lineage>
</organism>
<dbReference type="Gene3D" id="1.10.357.10">
    <property type="entry name" value="Tetracycline Repressor, domain 2"/>
    <property type="match status" value="1"/>
</dbReference>
<evidence type="ECO:0000256" key="2">
    <source>
        <dbReference type="ARBA" id="ARBA00023125"/>
    </source>
</evidence>
<accession>A0A1H0E3S6</accession>
<proteinExistence type="predicted"/>
<evidence type="ECO:0000256" key="3">
    <source>
        <dbReference type="PROSITE-ProRule" id="PRU00335"/>
    </source>
</evidence>
<dbReference type="OrthoDB" id="113732at2"/>
<dbReference type="InterPro" id="IPR009057">
    <property type="entry name" value="Homeodomain-like_sf"/>
</dbReference>
<dbReference type="EMBL" id="FNIL01000003">
    <property type="protein sequence ID" value="SDN76901.1"/>
    <property type="molecule type" value="Genomic_DNA"/>
</dbReference>
<evidence type="ECO:0000313" key="5">
    <source>
        <dbReference type="EMBL" id="SDN76901.1"/>
    </source>
</evidence>
<keyword evidence="6" id="KW-1185">Reference proteome</keyword>
<dbReference type="RefSeq" id="WP_090842170.1">
    <property type="nucleotide sequence ID" value="NZ_FNIL01000003.1"/>
</dbReference>
<dbReference type="AlphaFoldDB" id="A0A1H0E3S6"/>
<dbReference type="Pfam" id="PF00440">
    <property type="entry name" value="TetR_N"/>
    <property type="match status" value="1"/>
</dbReference>
<dbReference type="PANTHER" id="PTHR43479:SF11">
    <property type="entry name" value="ACREF_ENVCD OPERON REPRESSOR-RELATED"/>
    <property type="match status" value="1"/>
</dbReference>
<keyword evidence="2 3" id="KW-0238">DNA-binding</keyword>
<dbReference type="STRING" id="745820.SAMN04488053_103190"/>
<dbReference type="GO" id="GO:0003677">
    <property type="term" value="F:DNA binding"/>
    <property type="evidence" value="ECO:0007669"/>
    <property type="project" value="UniProtKB-UniRule"/>
</dbReference>